<dbReference type="EC" id="2.3.1.181" evidence="5"/>
<keyword evidence="2 5" id="KW-0808">Transferase</keyword>
<feature type="active site" description="Acyl-thioester intermediate" evidence="5">
    <location>
        <position position="175"/>
    </location>
</feature>
<dbReference type="InterPro" id="IPR045864">
    <property type="entry name" value="aa-tRNA-synth_II/BPL/LPL"/>
</dbReference>
<dbReference type="PANTHER" id="PTHR10993:SF7">
    <property type="entry name" value="LIPOYLTRANSFERASE 2, MITOCHONDRIAL-RELATED"/>
    <property type="match status" value="1"/>
</dbReference>
<comment type="miscellaneous">
    <text evidence="5">In the reaction, the free carboxyl group of octanoic acid is attached via an amide linkage to the epsilon-amino group of a specific lysine residue of lipoyl domains of lipoate-dependent enzymes.</text>
</comment>
<keyword evidence="8" id="KW-1185">Reference proteome</keyword>
<dbReference type="GO" id="GO:0033819">
    <property type="term" value="F:lipoyl(octanoyl) transferase activity"/>
    <property type="evidence" value="ECO:0007669"/>
    <property type="project" value="UniProtKB-EC"/>
</dbReference>
<dbReference type="Pfam" id="PF21948">
    <property type="entry name" value="LplA-B_cat"/>
    <property type="match status" value="1"/>
</dbReference>
<dbReference type="Gene3D" id="3.30.930.10">
    <property type="entry name" value="Bira Bifunctional Protein, Domain 2"/>
    <property type="match status" value="1"/>
</dbReference>
<evidence type="ECO:0000313" key="8">
    <source>
        <dbReference type="Proteomes" id="UP001553031"/>
    </source>
</evidence>
<gene>
    <name evidence="5 7" type="primary">lipB</name>
    <name evidence="7" type="ORF">AB0O96_02905</name>
</gene>
<feature type="domain" description="BPL/LPL catalytic" evidence="6">
    <location>
        <begin position="34"/>
        <end position="214"/>
    </location>
</feature>
<evidence type="ECO:0000313" key="7">
    <source>
        <dbReference type="EMBL" id="MEV8157148.1"/>
    </source>
</evidence>
<protein>
    <recommendedName>
        <fullName evidence="5">Octanoyltransferase</fullName>
        <ecNumber evidence="5">2.3.1.181</ecNumber>
    </recommendedName>
    <alternativeName>
        <fullName evidence="5">Lipoate-protein ligase B</fullName>
    </alternativeName>
    <alternativeName>
        <fullName evidence="5">Lipoyl/octanoyl transferase</fullName>
    </alternativeName>
    <alternativeName>
        <fullName evidence="5">Octanoyl-[acyl-carrier-protein]-protein N-octanoyltransferase</fullName>
    </alternativeName>
</protein>
<feature type="site" description="Lowers pKa of active site Cys" evidence="5">
    <location>
        <position position="141"/>
    </location>
</feature>
<feature type="binding site" evidence="5">
    <location>
        <begin position="72"/>
        <end position="79"/>
    </location>
    <ligand>
        <name>substrate</name>
    </ligand>
</feature>
<dbReference type="InterPro" id="IPR004143">
    <property type="entry name" value="BPL_LPL_catalytic"/>
</dbReference>
<dbReference type="HAMAP" id="MF_00013">
    <property type="entry name" value="LipB"/>
    <property type="match status" value="1"/>
</dbReference>
<comment type="pathway">
    <text evidence="1 5">Protein modification; protein lipoylation via endogenous pathway; protein N(6)-(lipoyl)lysine from octanoyl-[acyl-carrier-protein]: step 1/2.</text>
</comment>
<dbReference type="NCBIfam" id="NF010925">
    <property type="entry name" value="PRK14345.1"/>
    <property type="match status" value="1"/>
</dbReference>
<dbReference type="SUPFAM" id="SSF55681">
    <property type="entry name" value="Class II aaRS and biotin synthetases"/>
    <property type="match status" value="1"/>
</dbReference>
<evidence type="ECO:0000256" key="5">
    <source>
        <dbReference type="HAMAP-Rule" id="MF_00013"/>
    </source>
</evidence>
<evidence type="ECO:0000256" key="2">
    <source>
        <dbReference type="ARBA" id="ARBA00022679"/>
    </source>
</evidence>
<comment type="function">
    <text evidence="4 5">Catalyzes the transfer of endogenously produced octanoic acid from octanoyl-acyl-carrier-protein onto the lipoyl domains of lipoate-dependent enzymes. Lipoyl-ACP can also act as a substrate although octanoyl-ACP is likely to be the physiological substrate.</text>
</comment>
<evidence type="ECO:0000256" key="3">
    <source>
        <dbReference type="ARBA" id="ARBA00023315"/>
    </source>
</evidence>
<comment type="caution">
    <text evidence="7">The sequence shown here is derived from an EMBL/GenBank/DDBJ whole genome shotgun (WGS) entry which is preliminary data.</text>
</comment>
<feature type="binding site" evidence="5">
    <location>
        <begin position="157"/>
        <end position="159"/>
    </location>
    <ligand>
        <name>substrate</name>
    </ligand>
</feature>
<evidence type="ECO:0000256" key="4">
    <source>
        <dbReference type="ARBA" id="ARBA00024732"/>
    </source>
</evidence>
<keyword evidence="3 5" id="KW-0012">Acyltransferase</keyword>
<sequence>MALHFERVGLAPNLVNYRECLDLQREVHREVVAGTRGNTVLMVEHDPVYTAGRRTEKHEYPWDGTEVVPIGRGGKLTYHGPGMLVGYPIVRLPIPLDVVRFVRVLEEVIVAVVRDFGVPATTVAGRSGAWVLADERGPDRKISAIGVQVSKRATMHGFALNCSNDLRPFGKIIPCGITDAGVTSLSAETGNRIDPVDVVARMEQELAAREADLCVPFEPPTPAPAPMLRHEYVPTAGRETTAAPDAIPAS</sequence>
<evidence type="ECO:0000256" key="1">
    <source>
        <dbReference type="ARBA" id="ARBA00004821"/>
    </source>
</evidence>
<accession>A0ABV3K9S2</accession>
<feature type="binding site" evidence="5">
    <location>
        <begin position="144"/>
        <end position="146"/>
    </location>
    <ligand>
        <name>substrate</name>
    </ligand>
</feature>
<dbReference type="InterPro" id="IPR000544">
    <property type="entry name" value="Octanoyltransferase"/>
</dbReference>
<dbReference type="PROSITE" id="PS51733">
    <property type="entry name" value="BPL_LPL_CATALYTIC"/>
    <property type="match status" value="1"/>
</dbReference>
<dbReference type="Proteomes" id="UP001553031">
    <property type="component" value="Unassembled WGS sequence"/>
</dbReference>
<organism evidence="7 8">
    <name type="scientific">Kocuria salsicia</name>
    <dbReference type="NCBI Taxonomy" id="664639"/>
    <lineage>
        <taxon>Bacteria</taxon>
        <taxon>Bacillati</taxon>
        <taxon>Actinomycetota</taxon>
        <taxon>Actinomycetes</taxon>
        <taxon>Micrococcales</taxon>
        <taxon>Micrococcaceae</taxon>
        <taxon>Kocuria</taxon>
    </lineage>
</organism>
<evidence type="ECO:0000259" key="6">
    <source>
        <dbReference type="PROSITE" id="PS51733"/>
    </source>
</evidence>
<keyword evidence="5" id="KW-0963">Cytoplasm</keyword>
<dbReference type="EMBL" id="JBFBLL010000001">
    <property type="protein sequence ID" value="MEV8157148.1"/>
    <property type="molecule type" value="Genomic_DNA"/>
</dbReference>
<reference evidence="7 8" key="1">
    <citation type="submission" date="2024-06" db="EMBL/GenBank/DDBJ databases">
        <title>The Natural Products Discovery Center: Release of the First 8490 Sequenced Strains for Exploring Actinobacteria Biosynthetic Diversity.</title>
        <authorList>
            <person name="Kalkreuter E."/>
            <person name="Kautsar S.A."/>
            <person name="Yang D."/>
            <person name="Bader C.D."/>
            <person name="Teijaro C.N."/>
            <person name="Fluegel L."/>
            <person name="Davis C.M."/>
            <person name="Simpson J.R."/>
            <person name="Lauterbach L."/>
            <person name="Steele A.D."/>
            <person name="Gui C."/>
            <person name="Meng S."/>
            <person name="Li G."/>
            <person name="Viehrig K."/>
            <person name="Ye F."/>
            <person name="Su P."/>
            <person name="Kiefer A.F."/>
            <person name="Nichols A."/>
            <person name="Cepeda A.J."/>
            <person name="Yan W."/>
            <person name="Fan B."/>
            <person name="Jiang Y."/>
            <person name="Adhikari A."/>
            <person name="Zheng C.-J."/>
            <person name="Schuster L."/>
            <person name="Cowan T.M."/>
            <person name="Smanski M.J."/>
            <person name="Chevrette M.G."/>
            <person name="De Carvalho L.P.S."/>
            <person name="Shen B."/>
        </authorList>
    </citation>
    <scope>NUCLEOTIDE SEQUENCE [LARGE SCALE GENOMIC DNA]</scope>
    <source>
        <strain evidence="7 8">NPDC079179</strain>
    </source>
</reference>
<dbReference type="CDD" id="cd16444">
    <property type="entry name" value="LipB"/>
    <property type="match status" value="1"/>
</dbReference>
<name>A0ABV3K9S2_9MICC</name>
<comment type="catalytic activity">
    <reaction evidence="5">
        <text>octanoyl-[ACP] + L-lysyl-[protein] = N(6)-octanoyl-L-lysyl-[protein] + holo-[ACP] + H(+)</text>
        <dbReference type="Rhea" id="RHEA:17665"/>
        <dbReference type="Rhea" id="RHEA-COMP:9636"/>
        <dbReference type="Rhea" id="RHEA-COMP:9685"/>
        <dbReference type="Rhea" id="RHEA-COMP:9752"/>
        <dbReference type="Rhea" id="RHEA-COMP:9928"/>
        <dbReference type="ChEBI" id="CHEBI:15378"/>
        <dbReference type="ChEBI" id="CHEBI:29969"/>
        <dbReference type="ChEBI" id="CHEBI:64479"/>
        <dbReference type="ChEBI" id="CHEBI:78463"/>
        <dbReference type="ChEBI" id="CHEBI:78809"/>
        <dbReference type="EC" id="2.3.1.181"/>
    </reaction>
</comment>
<dbReference type="PANTHER" id="PTHR10993">
    <property type="entry name" value="OCTANOYLTRANSFERASE"/>
    <property type="match status" value="1"/>
</dbReference>
<proteinExistence type="inferred from homology"/>
<dbReference type="NCBIfam" id="TIGR00214">
    <property type="entry name" value="lipB"/>
    <property type="match status" value="1"/>
</dbReference>
<comment type="similarity">
    <text evidence="5">Belongs to the LipB family.</text>
</comment>
<comment type="subcellular location">
    <subcellularLocation>
        <location evidence="5">Cytoplasm</location>
    </subcellularLocation>
</comment>
<dbReference type="RefSeq" id="WP_363783791.1">
    <property type="nucleotide sequence ID" value="NZ_JBFBLL010000001.1"/>
</dbReference>